<keyword evidence="3" id="KW-1185">Reference proteome</keyword>
<name>A0A5B6THG7_9BACT</name>
<dbReference type="Gene3D" id="3.10.450.50">
    <property type="match status" value="1"/>
</dbReference>
<dbReference type="EMBL" id="VKKY01000002">
    <property type="protein sequence ID" value="KAA3438694.1"/>
    <property type="molecule type" value="Genomic_DNA"/>
</dbReference>
<dbReference type="Proteomes" id="UP000324133">
    <property type="component" value="Unassembled WGS sequence"/>
</dbReference>
<gene>
    <name evidence="2" type="ORF">FOA19_15860</name>
</gene>
<protein>
    <submittedName>
        <fullName evidence="2">Nuclear transport factor 2 family protein</fullName>
    </submittedName>
</protein>
<feature type="domain" description="SnoaL-like" evidence="1">
    <location>
        <begin position="33"/>
        <end position="161"/>
    </location>
</feature>
<proteinExistence type="predicted"/>
<evidence type="ECO:0000259" key="1">
    <source>
        <dbReference type="Pfam" id="PF13577"/>
    </source>
</evidence>
<dbReference type="OrthoDB" id="2084678at2"/>
<dbReference type="Pfam" id="PF13577">
    <property type="entry name" value="SnoaL_4"/>
    <property type="match status" value="1"/>
</dbReference>
<organism evidence="2 3">
    <name type="scientific">Rufibacter hautae</name>
    <dbReference type="NCBI Taxonomy" id="2595005"/>
    <lineage>
        <taxon>Bacteria</taxon>
        <taxon>Pseudomonadati</taxon>
        <taxon>Bacteroidota</taxon>
        <taxon>Cytophagia</taxon>
        <taxon>Cytophagales</taxon>
        <taxon>Hymenobacteraceae</taxon>
        <taxon>Rufibacter</taxon>
    </lineage>
</organism>
<dbReference type="SUPFAM" id="SSF54427">
    <property type="entry name" value="NTF2-like"/>
    <property type="match status" value="1"/>
</dbReference>
<accession>A0A5B6THG7</accession>
<dbReference type="InterPro" id="IPR032710">
    <property type="entry name" value="NTF2-like_dom_sf"/>
</dbReference>
<evidence type="ECO:0000313" key="3">
    <source>
        <dbReference type="Proteomes" id="UP000324133"/>
    </source>
</evidence>
<reference evidence="2 3" key="1">
    <citation type="submission" date="2019-07" db="EMBL/GenBank/DDBJ databases">
        <title>Rufibacter sp. nov., isolated from lake sediment.</title>
        <authorList>
            <person name="Qu J.-H."/>
        </authorList>
    </citation>
    <scope>NUCLEOTIDE SEQUENCE [LARGE SCALE GENOMIC DNA]</scope>
    <source>
        <strain evidence="2 3">NBS58-1</strain>
    </source>
</reference>
<evidence type="ECO:0000313" key="2">
    <source>
        <dbReference type="EMBL" id="KAA3438694.1"/>
    </source>
</evidence>
<sequence length="175" mass="19739">MKSVIGVFTFVLFSTLTFAQKMDNRNIEQRLAAIEDRMAIKYVVDEFSNLADTKEIDKQVLLFTADGVVVSVSNGQSAAPLKGREQLKQAFSGFLSNFHTVYHQNGQQTIDLQGNKAQATSYCRVILVGKQDGKEVKTTLYTIYKDSFVKENGKWLIKHRTSNFVHREVAEVPVN</sequence>
<dbReference type="AlphaFoldDB" id="A0A5B6THG7"/>
<comment type="caution">
    <text evidence="2">The sequence shown here is derived from an EMBL/GenBank/DDBJ whole genome shotgun (WGS) entry which is preliminary data.</text>
</comment>
<dbReference type="InterPro" id="IPR037401">
    <property type="entry name" value="SnoaL-like"/>
</dbReference>